<dbReference type="PANTHER" id="PTHR34755:SF2">
    <property type="entry name" value="SERINE_ARGININE REPETITIVE MATRIX PROTEIN 3"/>
    <property type="match status" value="1"/>
</dbReference>
<dbReference type="EMBL" id="JANIIK010000115">
    <property type="protein sequence ID" value="KAJ3589752.1"/>
    <property type="molecule type" value="Genomic_DNA"/>
</dbReference>
<gene>
    <name evidence="3" type="ORF">NHX12_010595</name>
</gene>
<evidence type="ECO:0000259" key="2">
    <source>
        <dbReference type="SMART" id="SM01115"/>
    </source>
</evidence>
<evidence type="ECO:0000313" key="3">
    <source>
        <dbReference type="EMBL" id="KAJ3589752.1"/>
    </source>
</evidence>
<protein>
    <recommendedName>
        <fullName evidence="2">CWF21 domain-containing protein</fullName>
    </recommendedName>
</protein>
<organism evidence="3 4">
    <name type="scientific">Muraenolepis orangiensis</name>
    <name type="common">Patagonian moray cod</name>
    <dbReference type="NCBI Taxonomy" id="630683"/>
    <lineage>
        <taxon>Eukaryota</taxon>
        <taxon>Metazoa</taxon>
        <taxon>Chordata</taxon>
        <taxon>Craniata</taxon>
        <taxon>Vertebrata</taxon>
        <taxon>Euteleostomi</taxon>
        <taxon>Actinopterygii</taxon>
        <taxon>Neopterygii</taxon>
        <taxon>Teleostei</taxon>
        <taxon>Neoteleostei</taxon>
        <taxon>Acanthomorphata</taxon>
        <taxon>Zeiogadaria</taxon>
        <taxon>Gadariae</taxon>
        <taxon>Gadiformes</taxon>
        <taxon>Muraenolepidoidei</taxon>
        <taxon>Muraenolepididae</taxon>
        <taxon>Muraenolepis</taxon>
    </lineage>
</organism>
<reference evidence="3" key="1">
    <citation type="submission" date="2022-07" db="EMBL/GenBank/DDBJ databases">
        <title>Chromosome-level genome of Muraenolepis orangiensis.</title>
        <authorList>
            <person name="Kim J."/>
        </authorList>
    </citation>
    <scope>NUCLEOTIDE SEQUENCE</scope>
    <source>
        <strain evidence="3">KU_S4_2022</strain>
        <tissue evidence="3">Muscle</tissue>
    </source>
</reference>
<evidence type="ECO:0000313" key="4">
    <source>
        <dbReference type="Proteomes" id="UP001148018"/>
    </source>
</evidence>
<dbReference type="PANTHER" id="PTHR34755">
    <property type="entry name" value="SERINE/ARGININE REPETITIVE MATRIX PROTEIN 3-RELATED"/>
    <property type="match status" value="1"/>
</dbReference>
<keyword evidence="4" id="KW-1185">Reference proteome</keyword>
<dbReference type="AlphaFoldDB" id="A0A9Q0I7F4"/>
<feature type="compositionally biased region" description="Low complexity" evidence="1">
    <location>
        <begin position="30"/>
        <end position="43"/>
    </location>
</feature>
<name>A0A9Q0I7F4_9TELE</name>
<feature type="non-terminal residue" evidence="3">
    <location>
        <position position="1"/>
    </location>
</feature>
<dbReference type="GO" id="GO:0003729">
    <property type="term" value="F:mRNA binding"/>
    <property type="evidence" value="ECO:0007669"/>
    <property type="project" value="TreeGrafter"/>
</dbReference>
<evidence type="ECO:0000256" key="1">
    <source>
        <dbReference type="SAM" id="MobiDB-lite"/>
    </source>
</evidence>
<dbReference type="Proteomes" id="UP001148018">
    <property type="component" value="Unassembled WGS sequence"/>
</dbReference>
<dbReference type="InterPro" id="IPR013170">
    <property type="entry name" value="mRNA_splic_Cwf21_dom"/>
</dbReference>
<comment type="caution">
    <text evidence="3">The sequence shown here is derived from an EMBL/GenBank/DDBJ whole genome shotgun (WGS) entry which is preliminary data.</text>
</comment>
<feature type="domain" description="CWF21" evidence="2">
    <location>
        <begin position="63"/>
        <end position="108"/>
    </location>
</feature>
<dbReference type="Pfam" id="PF08312">
    <property type="entry name" value="cwf21"/>
    <property type="match status" value="1"/>
</dbReference>
<feature type="region of interest" description="Disordered" evidence="1">
    <location>
        <begin position="1"/>
        <end position="57"/>
    </location>
</feature>
<dbReference type="SMART" id="SM01115">
    <property type="entry name" value="cwf21"/>
    <property type="match status" value="1"/>
</dbReference>
<dbReference type="OrthoDB" id="10267305at2759"/>
<dbReference type="InterPro" id="IPR052109">
    <property type="entry name" value="SRRM_Domain-Containing"/>
</dbReference>
<accession>A0A9Q0I7F4</accession>
<dbReference type="Gene3D" id="6.10.140.420">
    <property type="match status" value="1"/>
</dbReference>
<proteinExistence type="predicted"/>
<dbReference type="GO" id="GO:0005634">
    <property type="term" value="C:nucleus"/>
    <property type="evidence" value="ECO:0007669"/>
    <property type="project" value="UniProtKB-ARBA"/>
</dbReference>
<sequence>MYDEARVPSPKGAQNGVPPCALQGAGPEAGLVTGDGSSLTTGGDRQETKAEPAPVKKPHREILDHDRKRRVELKCMELQEMMEEQGYTEEEIEQKVNTFRQMLMDKEGVIPREGSHPQP</sequence>